<name>W4K8W6_HETIT</name>
<dbReference type="HOGENOM" id="CLU_198486_0_0_1"/>
<evidence type="ECO:0000256" key="2">
    <source>
        <dbReference type="SAM" id="SignalP"/>
    </source>
</evidence>
<dbReference type="eggNOG" id="ENOG502SNIB">
    <property type="taxonomic scope" value="Eukaryota"/>
</dbReference>
<feature type="chain" id="PRO_5004845291" evidence="2">
    <location>
        <begin position="20"/>
        <end position="77"/>
    </location>
</feature>
<dbReference type="Proteomes" id="UP000030671">
    <property type="component" value="Unassembled WGS sequence"/>
</dbReference>
<protein>
    <submittedName>
        <fullName evidence="3">Uncharacterized protein</fullName>
    </submittedName>
</protein>
<dbReference type="EMBL" id="KI925458">
    <property type="protein sequence ID" value="ETW82199.1"/>
    <property type="molecule type" value="Genomic_DNA"/>
</dbReference>
<gene>
    <name evidence="3" type="ORF">HETIRDRAFT_475671</name>
</gene>
<proteinExistence type="predicted"/>
<feature type="signal peptide" evidence="2">
    <location>
        <begin position="1"/>
        <end position="19"/>
    </location>
</feature>
<accession>W4K8W6</accession>
<keyword evidence="1" id="KW-0472">Membrane</keyword>
<evidence type="ECO:0000313" key="3">
    <source>
        <dbReference type="EMBL" id="ETW82199.1"/>
    </source>
</evidence>
<dbReference type="InParanoid" id="W4K8W6"/>
<evidence type="ECO:0000313" key="4">
    <source>
        <dbReference type="Proteomes" id="UP000030671"/>
    </source>
</evidence>
<organism evidence="3 4">
    <name type="scientific">Heterobasidion irregulare (strain TC 32-1)</name>
    <dbReference type="NCBI Taxonomy" id="747525"/>
    <lineage>
        <taxon>Eukaryota</taxon>
        <taxon>Fungi</taxon>
        <taxon>Dikarya</taxon>
        <taxon>Basidiomycota</taxon>
        <taxon>Agaricomycotina</taxon>
        <taxon>Agaricomycetes</taxon>
        <taxon>Russulales</taxon>
        <taxon>Bondarzewiaceae</taxon>
        <taxon>Heterobasidion</taxon>
        <taxon>Heterobasidion annosum species complex</taxon>
    </lineage>
</organism>
<dbReference type="RefSeq" id="XP_009546746.1">
    <property type="nucleotide sequence ID" value="XM_009548451.1"/>
</dbReference>
<dbReference type="GeneID" id="20677642"/>
<evidence type="ECO:0000256" key="1">
    <source>
        <dbReference type="SAM" id="Phobius"/>
    </source>
</evidence>
<dbReference type="AlphaFoldDB" id="W4K8W6"/>
<dbReference type="OrthoDB" id="3266087at2759"/>
<keyword evidence="1" id="KW-1133">Transmembrane helix</keyword>
<keyword evidence="2" id="KW-0732">Signal</keyword>
<dbReference type="KEGG" id="hir:HETIRDRAFT_475671"/>
<keyword evidence="1" id="KW-0812">Transmembrane</keyword>
<sequence>MFFVGFVLFPLWWLAAVLGTPETRVVGGEDREKAVTLDDPQIEFDAKSWRFRCRVMSVLSLFTYVPFIVLVAVFVPR</sequence>
<keyword evidence="4" id="KW-1185">Reference proteome</keyword>
<reference evidence="3 4" key="1">
    <citation type="journal article" date="2012" name="New Phytol.">
        <title>Insight into trade-off between wood decay and parasitism from the genome of a fungal forest pathogen.</title>
        <authorList>
            <person name="Olson A."/>
            <person name="Aerts A."/>
            <person name="Asiegbu F."/>
            <person name="Belbahri L."/>
            <person name="Bouzid O."/>
            <person name="Broberg A."/>
            <person name="Canback B."/>
            <person name="Coutinho P.M."/>
            <person name="Cullen D."/>
            <person name="Dalman K."/>
            <person name="Deflorio G."/>
            <person name="van Diepen L.T."/>
            <person name="Dunand C."/>
            <person name="Duplessis S."/>
            <person name="Durling M."/>
            <person name="Gonthier P."/>
            <person name="Grimwood J."/>
            <person name="Fossdal C.G."/>
            <person name="Hansson D."/>
            <person name="Henrissat B."/>
            <person name="Hietala A."/>
            <person name="Himmelstrand K."/>
            <person name="Hoffmeister D."/>
            <person name="Hogberg N."/>
            <person name="James T.Y."/>
            <person name="Karlsson M."/>
            <person name="Kohler A."/>
            <person name="Kues U."/>
            <person name="Lee Y.H."/>
            <person name="Lin Y.C."/>
            <person name="Lind M."/>
            <person name="Lindquist E."/>
            <person name="Lombard V."/>
            <person name="Lucas S."/>
            <person name="Lunden K."/>
            <person name="Morin E."/>
            <person name="Murat C."/>
            <person name="Park J."/>
            <person name="Raffaello T."/>
            <person name="Rouze P."/>
            <person name="Salamov A."/>
            <person name="Schmutz J."/>
            <person name="Solheim H."/>
            <person name="Stahlberg J."/>
            <person name="Velez H."/>
            <person name="de Vries R.P."/>
            <person name="Wiebenga A."/>
            <person name="Woodward S."/>
            <person name="Yakovlev I."/>
            <person name="Garbelotto M."/>
            <person name="Martin F."/>
            <person name="Grigoriev I.V."/>
            <person name="Stenlid J."/>
        </authorList>
    </citation>
    <scope>NUCLEOTIDE SEQUENCE [LARGE SCALE GENOMIC DNA]</scope>
    <source>
        <strain evidence="3 4">TC 32-1</strain>
    </source>
</reference>
<feature type="transmembrane region" description="Helical" evidence="1">
    <location>
        <begin position="55"/>
        <end position="75"/>
    </location>
</feature>